<name>A0ABV1KUY2_9BACL</name>
<sequence>MRIAGIYLAAGQSKRMGIPKLSLELVPGSFLGSIALKRMLASKQIDTVTAVVRKSDTLNWIPEKEWGTNGSGKLRIARCEDAALGMSYSLREGLRATLSESPQAIMIVLADQPFITSELLDNLVAVYRDRPDLDFVACVGANAAMPPVLFAPSMFDAISRLEGDRGARKLLASPAYRGSLVPVKSDLVFTDIDTPLELTIARNSWMTAKSEREGGDGDDNIGFGGNESNMQEVR</sequence>
<dbReference type="CDD" id="cd04182">
    <property type="entry name" value="GT_2_like_f"/>
    <property type="match status" value="1"/>
</dbReference>
<dbReference type="PANTHER" id="PTHR43777:SF1">
    <property type="entry name" value="MOLYBDENUM COFACTOR CYTIDYLYLTRANSFERASE"/>
    <property type="match status" value="1"/>
</dbReference>
<feature type="region of interest" description="Disordered" evidence="1">
    <location>
        <begin position="208"/>
        <end position="234"/>
    </location>
</feature>
<feature type="domain" description="MobA-like NTP transferase" evidence="2">
    <location>
        <begin position="5"/>
        <end position="173"/>
    </location>
</feature>
<evidence type="ECO:0000256" key="1">
    <source>
        <dbReference type="SAM" id="MobiDB-lite"/>
    </source>
</evidence>
<dbReference type="Proteomes" id="UP001493487">
    <property type="component" value="Unassembled WGS sequence"/>
</dbReference>
<dbReference type="Pfam" id="PF12804">
    <property type="entry name" value="NTP_transf_3"/>
    <property type="match status" value="1"/>
</dbReference>
<keyword evidence="4" id="KW-1185">Reference proteome</keyword>
<dbReference type="EMBL" id="JASKHM010000009">
    <property type="protein sequence ID" value="MEQ4483930.1"/>
    <property type="molecule type" value="Genomic_DNA"/>
</dbReference>
<evidence type="ECO:0000313" key="4">
    <source>
        <dbReference type="Proteomes" id="UP001493487"/>
    </source>
</evidence>
<protein>
    <submittedName>
        <fullName evidence="3">Nucleotidyltransferase family protein</fullName>
    </submittedName>
</protein>
<evidence type="ECO:0000259" key="2">
    <source>
        <dbReference type="Pfam" id="PF12804"/>
    </source>
</evidence>
<evidence type="ECO:0000313" key="3">
    <source>
        <dbReference type="EMBL" id="MEQ4483930.1"/>
    </source>
</evidence>
<comment type="caution">
    <text evidence="3">The sequence shown here is derived from an EMBL/GenBank/DDBJ whole genome shotgun (WGS) entry which is preliminary data.</text>
</comment>
<organism evidence="3 4">
    <name type="scientific">Cohnella silvisoli</name>
    <dbReference type="NCBI Taxonomy" id="2873699"/>
    <lineage>
        <taxon>Bacteria</taxon>
        <taxon>Bacillati</taxon>
        <taxon>Bacillota</taxon>
        <taxon>Bacilli</taxon>
        <taxon>Bacillales</taxon>
        <taxon>Paenibacillaceae</taxon>
        <taxon>Cohnella</taxon>
    </lineage>
</organism>
<accession>A0ABV1KUY2</accession>
<proteinExistence type="predicted"/>
<dbReference type="PANTHER" id="PTHR43777">
    <property type="entry name" value="MOLYBDENUM COFACTOR CYTIDYLYLTRANSFERASE"/>
    <property type="match status" value="1"/>
</dbReference>
<reference evidence="3 4" key="1">
    <citation type="journal article" date="2023" name="Genome Announc.">
        <title>Pan-Genome Analyses of the Genus Cohnella and Proposal of the Novel Species Cohnella silvisoli sp. nov., Isolated from Forest Soil.</title>
        <authorList>
            <person name="Wang C."/>
            <person name="Mao L."/>
            <person name="Bao G."/>
            <person name="Zhu H."/>
        </authorList>
    </citation>
    <scope>NUCLEOTIDE SEQUENCE [LARGE SCALE GENOMIC DNA]</scope>
    <source>
        <strain evidence="3 4">NL03-T5-1</strain>
    </source>
</reference>
<dbReference type="SUPFAM" id="SSF53448">
    <property type="entry name" value="Nucleotide-diphospho-sugar transferases"/>
    <property type="match status" value="1"/>
</dbReference>
<gene>
    <name evidence="3" type="ORF">QJS35_16150</name>
</gene>
<dbReference type="InterPro" id="IPR029044">
    <property type="entry name" value="Nucleotide-diphossugar_trans"/>
</dbReference>
<dbReference type="Gene3D" id="3.90.550.10">
    <property type="entry name" value="Spore Coat Polysaccharide Biosynthesis Protein SpsA, Chain A"/>
    <property type="match status" value="1"/>
</dbReference>
<dbReference type="InterPro" id="IPR025877">
    <property type="entry name" value="MobA-like_NTP_Trfase"/>
</dbReference>
<dbReference type="RefSeq" id="WP_232186313.1">
    <property type="nucleotide sequence ID" value="NZ_JAIOAP010000008.1"/>
</dbReference>